<evidence type="ECO:0000313" key="1">
    <source>
        <dbReference type="EMBL" id="CAG6745469.1"/>
    </source>
</evidence>
<sequence>MRTTGRNLGNTRRQTIENNYIEFRKQVFYLPGAYLCNRVGVGVSFYFSVESVVWWFGHGHFHLFLDSENINVNTFISSVLLHHSIQFQYPHSVNRFFKK</sequence>
<name>A0A8D9EAL0_9HEMI</name>
<reference evidence="1" key="1">
    <citation type="submission" date="2021-05" db="EMBL/GenBank/DDBJ databases">
        <authorList>
            <person name="Alioto T."/>
            <person name="Alioto T."/>
            <person name="Gomez Garrido J."/>
        </authorList>
    </citation>
    <scope>NUCLEOTIDE SEQUENCE</scope>
</reference>
<dbReference type="EMBL" id="HBUF01496375">
    <property type="protein sequence ID" value="CAG6745469.1"/>
    <property type="molecule type" value="Transcribed_RNA"/>
</dbReference>
<accession>A0A8D9EAL0</accession>
<protein>
    <submittedName>
        <fullName evidence="1">Uncharacterized protein</fullName>
    </submittedName>
</protein>
<organism evidence="1">
    <name type="scientific">Cacopsylla melanoneura</name>
    <dbReference type="NCBI Taxonomy" id="428564"/>
    <lineage>
        <taxon>Eukaryota</taxon>
        <taxon>Metazoa</taxon>
        <taxon>Ecdysozoa</taxon>
        <taxon>Arthropoda</taxon>
        <taxon>Hexapoda</taxon>
        <taxon>Insecta</taxon>
        <taxon>Pterygota</taxon>
        <taxon>Neoptera</taxon>
        <taxon>Paraneoptera</taxon>
        <taxon>Hemiptera</taxon>
        <taxon>Sternorrhyncha</taxon>
        <taxon>Psylloidea</taxon>
        <taxon>Psyllidae</taxon>
        <taxon>Psyllinae</taxon>
        <taxon>Cacopsylla</taxon>
    </lineage>
</organism>
<dbReference type="EMBL" id="HBUF01496374">
    <property type="protein sequence ID" value="CAG6745468.1"/>
    <property type="molecule type" value="Transcribed_RNA"/>
</dbReference>
<proteinExistence type="predicted"/>
<dbReference type="AlphaFoldDB" id="A0A8D9EAL0"/>